<proteinExistence type="predicted"/>
<dbReference type="EMBL" id="SRRZ01000135">
    <property type="protein sequence ID" value="NQE37526.1"/>
    <property type="molecule type" value="Genomic_DNA"/>
</dbReference>
<dbReference type="Proteomes" id="UP000702425">
    <property type="component" value="Unassembled WGS sequence"/>
</dbReference>
<organism evidence="1 2">
    <name type="scientific">Microcoleus asticus IPMA8</name>
    <dbReference type="NCBI Taxonomy" id="2563858"/>
    <lineage>
        <taxon>Bacteria</taxon>
        <taxon>Bacillati</taxon>
        <taxon>Cyanobacteriota</taxon>
        <taxon>Cyanophyceae</taxon>
        <taxon>Oscillatoriophycideae</taxon>
        <taxon>Oscillatoriales</taxon>
        <taxon>Microcoleaceae</taxon>
        <taxon>Microcoleus</taxon>
        <taxon>Microcoleus asticus</taxon>
    </lineage>
</organism>
<sequence>MVSQLSLFEIAETGSFYKPGDWVKIRKTPAIAKHVKCGHIYKIHAVDPTDGGLQFWNPFASQWDYLYPSEVKLALPPTDKNDSVTPVEPAVTESILPTCETNAIAQLDAVGESNLPPREIDSPTPAEVAVGESTDPLGDDSFTLNAISTYKPRGTARSGEYYRLSYKDGGKVRQVHIRGGNTDSPIAQAKVQEVRSLLAAGIPPAEIAATLRSSGGVKKTFLS</sequence>
<gene>
    <name evidence="1" type="ORF">E5S67_05299</name>
</gene>
<keyword evidence="2" id="KW-1185">Reference proteome</keyword>
<dbReference type="RefSeq" id="WP_172191637.1">
    <property type="nucleotide sequence ID" value="NZ_CAWPPK010000041.1"/>
</dbReference>
<accession>A0ABX2D4E8</accession>
<comment type="caution">
    <text evidence="1">The sequence shown here is derived from an EMBL/GenBank/DDBJ whole genome shotgun (WGS) entry which is preliminary data.</text>
</comment>
<protein>
    <submittedName>
        <fullName evidence="1">Uncharacterized protein</fullName>
    </submittedName>
</protein>
<evidence type="ECO:0000313" key="1">
    <source>
        <dbReference type="EMBL" id="NQE37526.1"/>
    </source>
</evidence>
<name>A0ABX2D4E8_9CYAN</name>
<evidence type="ECO:0000313" key="2">
    <source>
        <dbReference type="Proteomes" id="UP000702425"/>
    </source>
</evidence>
<reference evidence="1 2" key="1">
    <citation type="journal article" date="2020" name="Sci. Rep.">
        <title>A novel cyanobacterial geosmin producer, revising GeoA distribution and dispersion patterns in Bacteria.</title>
        <authorList>
            <person name="Churro C."/>
            <person name="Semedo-Aguiar A.P."/>
            <person name="Silva A.D."/>
            <person name="Pereira-Leal J.B."/>
            <person name="Leite R.B."/>
        </authorList>
    </citation>
    <scope>NUCLEOTIDE SEQUENCE [LARGE SCALE GENOMIC DNA]</scope>
    <source>
        <strain evidence="1 2">IPMA8</strain>
    </source>
</reference>